<protein>
    <recommendedName>
        <fullName evidence="6">Alpha/beta hydrolase fold-3 domain-containing protein</fullName>
    </recommendedName>
</protein>
<reference evidence="7" key="2">
    <citation type="submission" date="2025-09" db="UniProtKB">
        <authorList>
            <consortium name="Ensembl"/>
        </authorList>
    </citation>
    <scope>IDENTIFICATION</scope>
</reference>
<feature type="active site" evidence="4">
    <location>
        <position position="184"/>
    </location>
</feature>
<keyword evidence="5" id="KW-0472">Membrane</keyword>
<keyword evidence="5" id="KW-0812">Transmembrane</keyword>
<dbReference type="InterPro" id="IPR013094">
    <property type="entry name" value="AB_hydrolase_3"/>
</dbReference>
<comment type="similarity">
    <text evidence="1">Belongs to the 'GDXG' lipolytic enzyme family.</text>
</comment>
<keyword evidence="2" id="KW-0378">Hydrolase</keyword>
<dbReference type="InterPro" id="IPR029058">
    <property type="entry name" value="AB_hydrolase_fold"/>
</dbReference>
<dbReference type="SUPFAM" id="SSF53474">
    <property type="entry name" value="alpha/beta-Hydrolases"/>
    <property type="match status" value="1"/>
</dbReference>
<organism evidence="7 8">
    <name type="scientific">Catagonus wagneri</name>
    <name type="common">Chacoan peccary</name>
    <dbReference type="NCBI Taxonomy" id="51154"/>
    <lineage>
        <taxon>Eukaryota</taxon>
        <taxon>Metazoa</taxon>
        <taxon>Chordata</taxon>
        <taxon>Craniata</taxon>
        <taxon>Vertebrata</taxon>
        <taxon>Euteleostomi</taxon>
        <taxon>Mammalia</taxon>
        <taxon>Eutheria</taxon>
        <taxon>Laurasiatheria</taxon>
        <taxon>Artiodactyla</taxon>
        <taxon>Suina</taxon>
        <taxon>Tayassuidae</taxon>
        <taxon>Catagonus</taxon>
    </lineage>
</organism>
<dbReference type="InterPro" id="IPR050300">
    <property type="entry name" value="GDXG_lipolytic_enzyme"/>
</dbReference>
<evidence type="ECO:0000313" key="8">
    <source>
        <dbReference type="Proteomes" id="UP000694540"/>
    </source>
</evidence>
<keyword evidence="8" id="KW-1185">Reference proteome</keyword>
<keyword evidence="5" id="KW-1133">Transmembrane helix</keyword>
<accession>A0A8C3YMV8</accession>
<sequence length="369" mass="42214">LTRLKILWLSDIKVLIAYYIYEPLPDNVEEPWKIMLFNAFFKMPSHMALFAEMLGLNHFVEFLMFLSSFQDVPPTSDENVTVKTTTFNNIPVHIHVPQWKPKSLRRSLFFIHGGGWCLGIFFSFILAFITNDLLSRQTADRLDAVYHFPVQFEDVHTALKWFLHPKVLKSYGVDPGRTGISGDSAGGNLAAAVTQQLLKDPNVKIKLKVQSLINPSLMVRLWSEYFTTDRSFEKAMLSNQHIPLESIHPFRFVNWSSLLPEKFNKGHINKTPTHGSSELGKKYPGFLDVKASPLLANDSKFRDLPLTYVITCQYDVLRDDGLTYVPRLQNSAVWVVHNHIEGAFHGTVSFLFLVIKQPVSLGWLHENLQ</sequence>
<keyword evidence="3" id="KW-1015">Disulfide bond</keyword>
<dbReference type="GeneTree" id="ENSGT00940000155975"/>
<feature type="active site" evidence="4">
    <location>
        <position position="315"/>
    </location>
</feature>
<dbReference type="Ensembl" id="ENSCWAT00000026555.1">
    <property type="protein sequence ID" value="ENSCWAP00000024496.1"/>
    <property type="gene ID" value="ENSCWAG00000018616.1"/>
</dbReference>
<evidence type="ECO:0000256" key="2">
    <source>
        <dbReference type="ARBA" id="ARBA00022801"/>
    </source>
</evidence>
<dbReference type="Pfam" id="PF07859">
    <property type="entry name" value="Abhydrolase_3"/>
    <property type="match status" value="1"/>
</dbReference>
<dbReference type="PANTHER" id="PTHR48081:SF28">
    <property type="entry name" value="ALPHA_BETA HYDROLASE FOLD-3 DOMAIN-CONTAINING PROTEIN"/>
    <property type="match status" value="1"/>
</dbReference>
<dbReference type="AlphaFoldDB" id="A0A8C3YMV8"/>
<evidence type="ECO:0000256" key="3">
    <source>
        <dbReference type="ARBA" id="ARBA00023157"/>
    </source>
</evidence>
<dbReference type="InterPro" id="IPR017157">
    <property type="entry name" value="Arylacetamide_deacetylase"/>
</dbReference>
<dbReference type="PIRSF" id="PIRSF037251">
    <property type="entry name" value="Arylacetamide_deacetylase"/>
    <property type="match status" value="1"/>
</dbReference>
<reference evidence="7" key="1">
    <citation type="submission" date="2025-08" db="UniProtKB">
        <authorList>
            <consortium name="Ensembl"/>
        </authorList>
    </citation>
    <scope>IDENTIFICATION</scope>
</reference>
<evidence type="ECO:0000313" key="7">
    <source>
        <dbReference type="Ensembl" id="ENSCWAP00000024496.1"/>
    </source>
</evidence>
<feature type="active site" evidence="4">
    <location>
        <position position="345"/>
    </location>
</feature>
<name>A0A8C3YMV8_9CETA</name>
<evidence type="ECO:0000256" key="1">
    <source>
        <dbReference type="ARBA" id="ARBA00010515"/>
    </source>
</evidence>
<feature type="domain" description="Alpha/beta hydrolase fold-3" evidence="6">
    <location>
        <begin position="108"/>
        <end position="347"/>
    </location>
</feature>
<dbReference type="Gene3D" id="3.40.50.1820">
    <property type="entry name" value="alpha/beta hydrolase"/>
    <property type="match status" value="1"/>
</dbReference>
<evidence type="ECO:0000256" key="4">
    <source>
        <dbReference type="PIRSR" id="PIRSR037251-1"/>
    </source>
</evidence>
<dbReference type="GO" id="GO:0052689">
    <property type="term" value="F:carboxylic ester hydrolase activity"/>
    <property type="evidence" value="ECO:0007669"/>
    <property type="project" value="InterPro"/>
</dbReference>
<dbReference type="Proteomes" id="UP000694540">
    <property type="component" value="Unplaced"/>
</dbReference>
<dbReference type="GO" id="GO:0016020">
    <property type="term" value="C:membrane"/>
    <property type="evidence" value="ECO:0007669"/>
    <property type="project" value="InterPro"/>
</dbReference>
<feature type="transmembrane region" description="Helical" evidence="5">
    <location>
        <begin position="108"/>
        <end position="129"/>
    </location>
</feature>
<proteinExistence type="inferred from homology"/>
<evidence type="ECO:0000259" key="6">
    <source>
        <dbReference type="Pfam" id="PF07859"/>
    </source>
</evidence>
<dbReference type="PANTHER" id="PTHR48081">
    <property type="entry name" value="AB HYDROLASE SUPERFAMILY PROTEIN C4A8.06C"/>
    <property type="match status" value="1"/>
</dbReference>
<evidence type="ECO:0000256" key="5">
    <source>
        <dbReference type="SAM" id="Phobius"/>
    </source>
</evidence>